<keyword evidence="2" id="KW-0560">Oxidoreductase</keyword>
<dbReference type="AlphaFoldDB" id="W0A5R5"/>
<dbReference type="InterPro" id="IPR001155">
    <property type="entry name" value="OxRdtase_FMN_N"/>
</dbReference>
<dbReference type="PATRIC" id="fig|1123269.5.peg.1541"/>
<keyword evidence="1" id="KW-0285">Flavoprotein</keyword>
<dbReference type="EMBL" id="CP006644">
    <property type="protein sequence ID" value="AHE53304.1"/>
    <property type="molecule type" value="Genomic_DNA"/>
</dbReference>
<organism evidence="4 5">
    <name type="scientific">Sphingomonas sanxanigenens DSM 19645 = NX02</name>
    <dbReference type="NCBI Taxonomy" id="1123269"/>
    <lineage>
        <taxon>Bacteria</taxon>
        <taxon>Pseudomonadati</taxon>
        <taxon>Pseudomonadota</taxon>
        <taxon>Alphaproteobacteria</taxon>
        <taxon>Sphingomonadales</taxon>
        <taxon>Sphingomonadaceae</taxon>
        <taxon>Sphingomonas</taxon>
    </lineage>
</organism>
<evidence type="ECO:0000256" key="2">
    <source>
        <dbReference type="ARBA" id="ARBA00023002"/>
    </source>
</evidence>
<dbReference type="HOGENOM" id="CLU_012153_2_3_5"/>
<dbReference type="eggNOG" id="COG1902">
    <property type="taxonomic scope" value="Bacteria"/>
</dbReference>
<feature type="domain" description="NADH:flavin oxidoreductase/NADH oxidase N-terminal" evidence="3">
    <location>
        <begin position="5"/>
        <end position="254"/>
    </location>
</feature>
<gene>
    <name evidence="4" type="ORF">NX02_07900</name>
</gene>
<dbReference type="CDD" id="cd02803">
    <property type="entry name" value="OYE_like_FMN_family"/>
    <property type="match status" value="1"/>
</dbReference>
<dbReference type="PANTHER" id="PTHR43656:SF2">
    <property type="entry name" value="BINDING OXIDOREDUCTASE, PUTATIVE (AFU_ORTHOLOGUE AFUA_2G08260)-RELATED"/>
    <property type="match status" value="1"/>
</dbReference>
<dbReference type="Pfam" id="PF00724">
    <property type="entry name" value="Oxidored_FMN"/>
    <property type="match status" value="1"/>
</dbReference>
<evidence type="ECO:0000313" key="5">
    <source>
        <dbReference type="Proteomes" id="UP000018851"/>
    </source>
</evidence>
<dbReference type="GO" id="GO:0016491">
    <property type="term" value="F:oxidoreductase activity"/>
    <property type="evidence" value="ECO:0007669"/>
    <property type="project" value="UniProtKB-KW"/>
</dbReference>
<dbReference type="InterPro" id="IPR051799">
    <property type="entry name" value="NADH_flavin_oxidoreductase"/>
</dbReference>
<dbReference type="Gene3D" id="3.20.20.70">
    <property type="entry name" value="Aldolase class I"/>
    <property type="match status" value="1"/>
</dbReference>
<dbReference type="Proteomes" id="UP000018851">
    <property type="component" value="Chromosome"/>
</dbReference>
<evidence type="ECO:0000259" key="3">
    <source>
        <dbReference type="Pfam" id="PF00724"/>
    </source>
</evidence>
<dbReference type="SUPFAM" id="SSF51395">
    <property type="entry name" value="FMN-linked oxidoreductases"/>
    <property type="match status" value="1"/>
</dbReference>
<dbReference type="OrthoDB" id="9804454at2"/>
<name>W0A5R5_9SPHN</name>
<dbReference type="RefSeq" id="WP_025291568.1">
    <property type="nucleotide sequence ID" value="NZ_CP006644.1"/>
</dbReference>
<dbReference type="KEGG" id="ssan:NX02_07900"/>
<dbReference type="STRING" id="1123269.NX02_07900"/>
<evidence type="ECO:0000256" key="1">
    <source>
        <dbReference type="ARBA" id="ARBA00022630"/>
    </source>
</evidence>
<protein>
    <submittedName>
        <fullName evidence="4">Flavin oxidoreductase</fullName>
    </submittedName>
</protein>
<reference evidence="4 5" key="1">
    <citation type="submission" date="2013-07" db="EMBL/GenBank/DDBJ databases">
        <title>Completed genome of Sphingomonas sanxanigenens NX02.</title>
        <authorList>
            <person name="Ma T."/>
            <person name="Huang H."/>
            <person name="Wu M."/>
            <person name="Li X."/>
            <person name="Li G."/>
        </authorList>
    </citation>
    <scope>NUCLEOTIDE SEQUENCE [LARGE SCALE GENOMIC DNA]</scope>
    <source>
        <strain evidence="4 5">NX02</strain>
    </source>
</reference>
<accession>W0A5R5</accession>
<dbReference type="InterPro" id="IPR013785">
    <property type="entry name" value="Aldolase_TIM"/>
</dbReference>
<dbReference type="GO" id="GO:0010181">
    <property type="term" value="F:FMN binding"/>
    <property type="evidence" value="ECO:0007669"/>
    <property type="project" value="InterPro"/>
</dbReference>
<evidence type="ECO:0000313" key="4">
    <source>
        <dbReference type="EMBL" id="AHE53304.1"/>
    </source>
</evidence>
<sequence>MSIAFTPVKVGPVTLPNRFIRSGANEMMTRNSVPTRALLEFHRRLAAGGVGMTTLAYIAVSPDGRTFAGQGVMNATSVPHYRAIADAVHAEGALISAQITHGGSFVQHKELSTPRAMSSSGGIDKMGVMMGRFFQRQMNRADMDQVRDEFVAAARLAAEAGFDAVELHMGHGYLLNQYISPLSNKRRDEYGGTAEKRVRFPAEVLAAVKYAVGDRIAVLAKMNLYDGAKGGATVEDGIVTARALEAAGADMLVLSGGRNIESSYVMFSSPLPYDDLAAMQPGLLAKLQFKLLKMATPKTVRFSELYFLEAARQVRAAVTCGLGYLGGVLSLPAAELALSEGFEAVVMARSLVHDPDLVARWRENAGHRSGCTACNRCVALMYGPSGTHCPVTANEIDPKLNRIWAGEEIADAA</sequence>
<proteinExistence type="predicted"/>
<keyword evidence="5" id="KW-1185">Reference proteome</keyword>
<dbReference type="PANTHER" id="PTHR43656">
    <property type="entry name" value="BINDING OXIDOREDUCTASE, PUTATIVE (AFU_ORTHOLOGUE AFUA_2G08260)-RELATED"/>
    <property type="match status" value="1"/>
</dbReference>